<evidence type="ECO:0000256" key="1">
    <source>
        <dbReference type="ARBA" id="ARBA00004496"/>
    </source>
</evidence>
<evidence type="ECO:0000256" key="2">
    <source>
        <dbReference type="ARBA" id="ARBA00015195"/>
    </source>
</evidence>
<comment type="function">
    <text evidence="7">Activator of cell division through the inhibition of FtsZ GTPase activity, therefore promoting FtsZ assembly into bundles of protofilaments necessary for the formation of the division Z ring. It is recruited early at mid-cell but it is not essential for cell division.</text>
</comment>
<dbReference type="OrthoDB" id="1711036at2"/>
<name>A0A4V2SB02_9FIRM</name>
<keyword evidence="6" id="KW-0131">Cell cycle</keyword>
<keyword evidence="5" id="KW-0717">Septation</keyword>
<evidence type="ECO:0000256" key="8">
    <source>
        <dbReference type="ARBA" id="ARBA00026068"/>
    </source>
</evidence>
<sequence length="187" mass="21959">MSNKNKVIVRIYGQEYTMVGQESREYMQKVANYVDDKMVYISKNGKVLSTAMTAVLTSLNIADEYFKIQEEKEAIKAQAMKPLEELEQTRNQLAATLTAFKTKEMEYIETIEALEEEKKSNPKQDEWEQLLKKMEALEATLNLKEKELEKTMKENEKLKNKIFDSQIKYVQARKELDSFIETFDEKE</sequence>
<evidence type="ECO:0000256" key="6">
    <source>
        <dbReference type="ARBA" id="ARBA00023306"/>
    </source>
</evidence>
<accession>A0A4V2SB02</accession>
<feature type="coiled-coil region" evidence="10">
    <location>
        <begin position="83"/>
        <end position="175"/>
    </location>
</feature>
<comment type="caution">
    <text evidence="11">The sequence shown here is derived from an EMBL/GenBank/DDBJ whole genome shotgun (WGS) entry which is preliminary data.</text>
</comment>
<keyword evidence="12" id="KW-1185">Reference proteome</keyword>
<dbReference type="GO" id="GO:0000917">
    <property type="term" value="P:division septum assembly"/>
    <property type="evidence" value="ECO:0007669"/>
    <property type="project" value="UniProtKB-KW"/>
</dbReference>
<keyword evidence="4 11" id="KW-0132">Cell division</keyword>
<dbReference type="PANTHER" id="PTHR34981">
    <property type="entry name" value="CELL DIVISION PROTEIN ZAPA"/>
    <property type="match status" value="1"/>
</dbReference>
<dbReference type="InterPro" id="IPR053712">
    <property type="entry name" value="Bac_CellDiv_Activator"/>
</dbReference>
<dbReference type="RefSeq" id="WP_132245782.1">
    <property type="nucleotide sequence ID" value="NZ_SLWV01000015.1"/>
</dbReference>
<gene>
    <name evidence="11" type="ORF">EV214_11519</name>
</gene>
<dbReference type="Proteomes" id="UP000294919">
    <property type="component" value="Unassembled WGS sequence"/>
</dbReference>
<protein>
    <recommendedName>
        <fullName evidence="2">Cell division protein ZapA</fullName>
    </recommendedName>
    <alternativeName>
        <fullName evidence="9">Z ring-associated protein ZapA</fullName>
    </alternativeName>
</protein>
<organism evidence="11 12">
    <name type="scientific">Marinisporobacter balticus</name>
    <dbReference type="NCBI Taxonomy" id="2018667"/>
    <lineage>
        <taxon>Bacteria</taxon>
        <taxon>Bacillati</taxon>
        <taxon>Bacillota</taxon>
        <taxon>Clostridia</taxon>
        <taxon>Peptostreptococcales</taxon>
        <taxon>Thermotaleaceae</taxon>
        <taxon>Marinisporobacter</taxon>
    </lineage>
</organism>
<evidence type="ECO:0000256" key="5">
    <source>
        <dbReference type="ARBA" id="ARBA00023210"/>
    </source>
</evidence>
<comment type="subunit">
    <text evidence="8">Homodimer. Interacts with FtsZ.</text>
</comment>
<evidence type="ECO:0000256" key="9">
    <source>
        <dbReference type="ARBA" id="ARBA00033158"/>
    </source>
</evidence>
<evidence type="ECO:0000256" key="4">
    <source>
        <dbReference type="ARBA" id="ARBA00022618"/>
    </source>
</evidence>
<keyword evidence="10" id="KW-0175">Coiled coil</keyword>
<dbReference type="GO" id="GO:0043093">
    <property type="term" value="P:FtsZ-dependent cytokinesis"/>
    <property type="evidence" value="ECO:0007669"/>
    <property type="project" value="TreeGrafter"/>
</dbReference>
<dbReference type="InterPro" id="IPR007838">
    <property type="entry name" value="Cell_div_ZapA-like"/>
</dbReference>
<comment type="subcellular location">
    <subcellularLocation>
        <location evidence="1">Cytoplasm</location>
    </subcellularLocation>
</comment>
<dbReference type="GO" id="GO:0000921">
    <property type="term" value="P:septin ring assembly"/>
    <property type="evidence" value="ECO:0007669"/>
    <property type="project" value="TreeGrafter"/>
</dbReference>
<reference evidence="11 12" key="1">
    <citation type="submission" date="2019-03" db="EMBL/GenBank/DDBJ databases">
        <title>Genomic Encyclopedia of Type Strains, Phase IV (KMG-IV): sequencing the most valuable type-strain genomes for metagenomic binning, comparative biology and taxonomic classification.</title>
        <authorList>
            <person name="Goeker M."/>
        </authorList>
    </citation>
    <scope>NUCLEOTIDE SEQUENCE [LARGE SCALE GENOMIC DNA]</scope>
    <source>
        <strain evidence="11 12">DSM 102940</strain>
    </source>
</reference>
<dbReference type="PANTHER" id="PTHR34981:SF1">
    <property type="entry name" value="CELL DIVISION PROTEIN ZAPA"/>
    <property type="match status" value="1"/>
</dbReference>
<dbReference type="GO" id="GO:0005829">
    <property type="term" value="C:cytosol"/>
    <property type="evidence" value="ECO:0007669"/>
    <property type="project" value="TreeGrafter"/>
</dbReference>
<dbReference type="GO" id="GO:0030428">
    <property type="term" value="C:cell septum"/>
    <property type="evidence" value="ECO:0007669"/>
    <property type="project" value="TreeGrafter"/>
</dbReference>
<evidence type="ECO:0000256" key="7">
    <source>
        <dbReference type="ARBA" id="ARBA00024910"/>
    </source>
</evidence>
<dbReference type="Gene3D" id="6.10.250.790">
    <property type="match status" value="1"/>
</dbReference>
<dbReference type="AlphaFoldDB" id="A0A4V2SB02"/>
<dbReference type="Pfam" id="PF05164">
    <property type="entry name" value="ZapA"/>
    <property type="match status" value="1"/>
</dbReference>
<keyword evidence="3" id="KW-0963">Cytoplasm</keyword>
<evidence type="ECO:0000313" key="11">
    <source>
        <dbReference type="EMBL" id="TCO73630.1"/>
    </source>
</evidence>
<evidence type="ECO:0000256" key="10">
    <source>
        <dbReference type="SAM" id="Coils"/>
    </source>
</evidence>
<evidence type="ECO:0000256" key="3">
    <source>
        <dbReference type="ARBA" id="ARBA00022490"/>
    </source>
</evidence>
<evidence type="ECO:0000313" key="12">
    <source>
        <dbReference type="Proteomes" id="UP000294919"/>
    </source>
</evidence>
<dbReference type="SUPFAM" id="SSF102829">
    <property type="entry name" value="Cell division protein ZapA-like"/>
    <property type="match status" value="1"/>
</dbReference>
<proteinExistence type="predicted"/>
<dbReference type="GO" id="GO:0032153">
    <property type="term" value="C:cell division site"/>
    <property type="evidence" value="ECO:0007669"/>
    <property type="project" value="TreeGrafter"/>
</dbReference>
<dbReference type="InterPro" id="IPR036192">
    <property type="entry name" value="Cell_div_ZapA-like_sf"/>
</dbReference>
<dbReference type="EMBL" id="SLWV01000015">
    <property type="protein sequence ID" value="TCO73630.1"/>
    <property type="molecule type" value="Genomic_DNA"/>
</dbReference>